<dbReference type="InterPro" id="IPR045851">
    <property type="entry name" value="AMP-bd_C_sf"/>
</dbReference>
<evidence type="ECO:0000313" key="6">
    <source>
        <dbReference type="Proteomes" id="UP001221411"/>
    </source>
</evidence>
<evidence type="ECO:0000256" key="3">
    <source>
        <dbReference type="SAM" id="MobiDB-lite"/>
    </source>
</evidence>
<dbReference type="InterPro" id="IPR006162">
    <property type="entry name" value="Ppantetheine_attach_site"/>
</dbReference>
<reference evidence="5 6" key="1">
    <citation type="submission" date="2022-11" db="EMBL/GenBank/DDBJ databases">
        <title>Minimal conservation of predation-associated metabolite biosynthetic gene clusters underscores biosynthetic potential of Myxococcota including descriptions for ten novel species: Archangium lansinium sp. nov., Myxococcus landrumus sp. nov., Nannocystis bai.</title>
        <authorList>
            <person name="Ahearne A."/>
            <person name="Stevens C."/>
            <person name="Dowd S."/>
        </authorList>
    </citation>
    <scope>NUCLEOTIDE SEQUENCE [LARGE SCALE GENOMIC DNA]</scope>
    <source>
        <strain evidence="5 6">RJM3</strain>
    </source>
</reference>
<keyword evidence="2" id="KW-0597">Phosphoprotein</keyword>
<dbReference type="Gene3D" id="3.40.50.720">
    <property type="entry name" value="NAD(P)-binding Rossmann-like Domain"/>
    <property type="match status" value="1"/>
</dbReference>
<dbReference type="Pfam" id="PF00550">
    <property type="entry name" value="PP-binding"/>
    <property type="match status" value="1"/>
</dbReference>
<dbReference type="InterPro" id="IPR010071">
    <property type="entry name" value="AA_adenyl_dom"/>
</dbReference>
<dbReference type="PROSITE" id="PS00455">
    <property type="entry name" value="AMP_BINDING"/>
    <property type="match status" value="1"/>
</dbReference>
<keyword evidence="6" id="KW-1185">Reference proteome</keyword>
<dbReference type="InterPro" id="IPR025110">
    <property type="entry name" value="AMP-bd_C"/>
</dbReference>
<dbReference type="Proteomes" id="UP001221411">
    <property type="component" value="Unassembled WGS sequence"/>
</dbReference>
<dbReference type="Pfam" id="PF00501">
    <property type="entry name" value="AMP-binding"/>
    <property type="match status" value="1"/>
</dbReference>
<dbReference type="Gene3D" id="3.30.300.30">
    <property type="match status" value="1"/>
</dbReference>
<proteinExistence type="predicted"/>
<gene>
    <name evidence="5" type="ORF">POL67_05295</name>
</gene>
<comment type="caution">
    <text evidence="5">The sequence shown here is derived from an EMBL/GenBank/DDBJ whole genome shotgun (WGS) entry which is preliminary data.</text>
</comment>
<dbReference type="Pfam" id="PF07993">
    <property type="entry name" value="NAD_binding_4"/>
    <property type="match status" value="1"/>
</dbReference>
<dbReference type="InterPro" id="IPR036736">
    <property type="entry name" value="ACP-like_sf"/>
</dbReference>
<dbReference type="PANTHER" id="PTHR44845:SF6">
    <property type="entry name" value="BETA-ALANINE-ACTIVATING ENZYME"/>
    <property type="match status" value="1"/>
</dbReference>
<protein>
    <submittedName>
        <fullName evidence="5">Amino acid adenylation domain-containing protein</fullName>
    </submittedName>
</protein>
<feature type="region of interest" description="Disordered" evidence="3">
    <location>
        <begin position="123"/>
        <end position="148"/>
    </location>
</feature>
<dbReference type="InterPro" id="IPR010080">
    <property type="entry name" value="Thioester_reductase-like_dom"/>
</dbReference>
<keyword evidence="1" id="KW-0596">Phosphopantetheine</keyword>
<dbReference type="CDD" id="cd12117">
    <property type="entry name" value="A_NRPS_Srf_like"/>
    <property type="match status" value="1"/>
</dbReference>
<dbReference type="Gene3D" id="2.30.38.10">
    <property type="entry name" value="Luciferase, Domain 3"/>
    <property type="match status" value="1"/>
</dbReference>
<dbReference type="SUPFAM" id="SSF47336">
    <property type="entry name" value="ACP-like"/>
    <property type="match status" value="1"/>
</dbReference>
<feature type="domain" description="Carrier" evidence="4">
    <location>
        <begin position="519"/>
        <end position="594"/>
    </location>
</feature>
<name>A0ABT5EG49_9BACT</name>
<dbReference type="CDD" id="cd05235">
    <property type="entry name" value="SDR_e1"/>
    <property type="match status" value="1"/>
</dbReference>
<dbReference type="Gene3D" id="3.40.50.980">
    <property type="match status" value="2"/>
</dbReference>
<evidence type="ECO:0000256" key="1">
    <source>
        <dbReference type="ARBA" id="ARBA00022450"/>
    </source>
</evidence>
<accession>A0ABT5EG49</accession>
<dbReference type="InterPro" id="IPR009081">
    <property type="entry name" value="PP-bd_ACP"/>
</dbReference>
<evidence type="ECO:0000313" key="5">
    <source>
        <dbReference type="EMBL" id="MDC0740751.1"/>
    </source>
</evidence>
<dbReference type="InterPro" id="IPR036291">
    <property type="entry name" value="NAD(P)-bd_dom_sf"/>
</dbReference>
<dbReference type="InterPro" id="IPR000873">
    <property type="entry name" value="AMP-dep_synth/lig_dom"/>
</dbReference>
<dbReference type="PROSITE" id="PS00012">
    <property type="entry name" value="PHOSPHOPANTETHEINE"/>
    <property type="match status" value="1"/>
</dbReference>
<dbReference type="Gene3D" id="1.10.1200.10">
    <property type="entry name" value="ACP-like"/>
    <property type="match status" value="1"/>
</dbReference>
<dbReference type="PROSITE" id="PS50075">
    <property type="entry name" value="CARRIER"/>
    <property type="match status" value="1"/>
</dbReference>
<dbReference type="InterPro" id="IPR020806">
    <property type="entry name" value="PKS_PP-bd"/>
</dbReference>
<dbReference type="PANTHER" id="PTHR44845">
    <property type="entry name" value="CARRIER DOMAIN-CONTAINING PROTEIN"/>
    <property type="match status" value="1"/>
</dbReference>
<sequence length="1065" mass="115825">MISTDAPRDGTVHSLFEAQARAAPDMIVAVHEGRTLTYGALDRSAGRLARRLRRCGVGPGVLVGISLARSLPMLVGILGVLKAGGAYVPMDPTYPKERLRWMLHETEAPVLVAQPDHARQLGFQGDVVPPDDDKANGDADLPSGDPFPNPTSEAPAYVMFTSGSTGRPKGVVVPHRAIVRLVVQTNYIEFCRSDRVMHAASLSFDASTFEIWGALLNGARLVLVPQDTLLSPAALRAAKDRDGITVMFVTTSIFHHLASADPDIFSGLEYLVVGGETLDPKWARAVLRTGGVRRLINGYGPTENTTFSTTHLVRDEPHDASSIPIGRPIAKSTAYVLDPDLSPVAAGVPGELYVGGDGLAIGYLRQPELTAARFIADPFSSKPGARLYRTGDFARYLQDGTIDFLGRQDRQVKIRGFRIELGEIEVALCACPLVKEAAVVVREDVPGDKRIVAYVVADASVDTKQIGAHLEARLPSHLLPSHTVLLPAFPLSCNGKLDAAALPSPRDVRARAEFDEASPPSTSTEMHLARIFKDILRMDGIHREDSFFDLGGDSILAARLIVRIRQDFRVDLPARYLFNAPSLAHLAQKIDDARRGVCKDVASSTIASFHDDVELDPSIRPGTATRPSGPPRHIFLTGATGFLGAFLLRDLLRHTRAEIRCLVRAEDTQAGMERIRAALTMYGLWQPQHEARILPIPGDLRQPLLGLDAPQFHALAGQIDTIYHSAAEINYVKPYHALRGANVSGTCEVLRLACAIRQKPVHYLSSIGVVGHVGYFKGVSVVYETDNFAHGAPYLDTDMGYSQSKWVAEQLVSTARSRGLATSIFRPGFIMGDTTTGAANLNDFVCRLIKGCIHAGCYPDLPRQRKDFVPVDYVSAAVTRISLNPANLGRTYHLVPPVAESPDLQGFFELLRGAGHALRKLPFASWLECVVDSAGRSRSSPLLPLIPMLTEKVHEGLTRWELYEGMPVFDDTNTRHALADTSLSCPPLDARLLRVYLAYLGDRTRHRGAPSGSAAHAAPRSGVVVRCPAGRSCSSVGVADPRRRRIHSVRKSTHNRLRSKLGGTR</sequence>
<dbReference type="SUPFAM" id="SSF51735">
    <property type="entry name" value="NAD(P)-binding Rossmann-fold domains"/>
    <property type="match status" value="1"/>
</dbReference>
<evidence type="ECO:0000259" key="4">
    <source>
        <dbReference type="PROSITE" id="PS50075"/>
    </source>
</evidence>
<dbReference type="Pfam" id="PF13193">
    <property type="entry name" value="AMP-binding_C"/>
    <property type="match status" value="1"/>
</dbReference>
<dbReference type="InterPro" id="IPR020845">
    <property type="entry name" value="AMP-binding_CS"/>
</dbReference>
<evidence type="ECO:0000256" key="2">
    <source>
        <dbReference type="ARBA" id="ARBA00022553"/>
    </source>
</evidence>
<dbReference type="SMART" id="SM00823">
    <property type="entry name" value="PKS_PP"/>
    <property type="match status" value="1"/>
</dbReference>
<dbReference type="NCBIfam" id="TIGR01746">
    <property type="entry name" value="Thioester-redct"/>
    <property type="match status" value="1"/>
</dbReference>
<dbReference type="InterPro" id="IPR013120">
    <property type="entry name" value="FAR_NAD-bd"/>
</dbReference>
<dbReference type="EMBL" id="JAQNDO010000001">
    <property type="protein sequence ID" value="MDC0740751.1"/>
    <property type="molecule type" value="Genomic_DNA"/>
</dbReference>
<dbReference type="SUPFAM" id="SSF56801">
    <property type="entry name" value="Acetyl-CoA synthetase-like"/>
    <property type="match status" value="1"/>
</dbReference>
<organism evidence="5 6">
    <name type="scientific">Polyangium mundeleinium</name>
    <dbReference type="NCBI Taxonomy" id="2995306"/>
    <lineage>
        <taxon>Bacteria</taxon>
        <taxon>Pseudomonadati</taxon>
        <taxon>Myxococcota</taxon>
        <taxon>Polyangia</taxon>
        <taxon>Polyangiales</taxon>
        <taxon>Polyangiaceae</taxon>
        <taxon>Polyangium</taxon>
    </lineage>
</organism>
<dbReference type="NCBIfam" id="TIGR01733">
    <property type="entry name" value="AA-adenyl-dom"/>
    <property type="match status" value="1"/>
</dbReference>
<dbReference type="RefSeq" id="WP_271930751.1">
    <property type="nucleotide sequence ID" value="NZ_JAQNDO010000001.1"/>
</dbReference>